<dbReference type="InterPro" id="IPR015421">
    <property type="entry name" value="PyrdxlP-dep_Trfase_major"/>
</dbReference>
<dbReference type="InterPro" id="IPR015422">
    <property type="entry name" value="PyrdxlP-dep_Trfase_small"/>
</dbReference>
<dbReference type="InterPro" id="IPR004839">
    <property type="entry name" value="Aminotransferase_I/II_large"/>
</dbReference>
<dbReference type="SUPFAM" id="SSF53383">
    <property type="entry name" value="PLP-dependent transferases"/>
    <property type="match status" value="1"/>
</dbReference>
<dbReference type="InterPro" id="IPR051798">
    <property type="entry name" value="Class-II_PLP-Dep_Aminotrans"/>
</dbReference>
<dbReference type="PANTHER" id="PTHR43525">
    <property type="entry name" value="PROTEIN MALY"/>
    <property type="match status" value="1"/>
</dbReference>
<accession>A4ISC4</accession>
<evidence type="ECO:0000313" key="7">
    <source>
        <dbReference type="EMBL" id="ABO68228.1"/>
    </source>
</evidence>
<dbReference type="GO" id="GO:0030170">
    <property type="term" value="F:pyridoxal phosphate binding"/>
    <property type="evidence" value="ECO:0007669"/>
    <property type="project" value="InterPro"/>
</dbReference>
<evidence type="ECO:0000256" key="5">
    <source>
        <dbReference type="ARBA" id="ARBA00037974"/>
    </source>
</evidence>
<dbReference type="Gene3D" id="3.90.1150.10">
    <property type="entry name" value="Aspartate Aminotransferase, domain 1"/>
    <property type="match status" value="1"/>
</dbReference>
<dbReference type="KEGG" id="gtn:GTNG_2883"/>
<evidence type="ECO:0000256" key="3">
    <source>
        <dbReference type="ARBA" id="ARBA00022898"/>
    </source>
</evidence>
<evidence type="ECO:0000256" key="2">
    <source>
        <dbReference type="ARBA" id="ARBA00012224"/>
    </source>
</evidence>
<dbReference type="GO" id="GO:0047804">
    <property type="term" value="F:cysteine-S-conjugate beta-lyase activity"/>
    <property type="evidence" value="ECO:0007669"/>
    <property type="project" value="UniProtKB-EC"/>
</dbReference>
<proteinExistence type="inferred from homology"/>
<organism evidence="7 8">
    <name type="scientific">Geobacillus thermodenitrificans (strain NG80-2)</name>
    <dbReference type="NCBI Taxonomy" id="420246"/>
    <lineage>
        <taxon>Bacteria</taxon>
        <taxon>Bacillati</taxon>
        <taxon>Bacillota</taxon>
        <taxon>Bacilli</taxon>
        <taxon>Bacillales</taxon>
        <taxon>Anoxybacillaceae</taxon>
        <taxon>Geobacillus</taxon>
    </lineage>
</organism>
<dbReference type="PANTHER" id="PTHR43525:SF1">
    <property type="entry name" value="PROTEIN MALY"/>
    <property type="match status" value="1"/>
</dbReference>
<keyword evidence="7" id="KW-0032">Aminotransferase</keyword>
<evidence type="ECO:0000259" key="6">
    <source>
        <dbReference type="Pfam" id="PF00155"/>
    </source>
</evidence>
<evidence type="ECO:0000256" key="4">
    <source>
        <dbReference type="ARBA" id="ARBA00023239"/>
    </source>
</evidence>
<dbReference type="Proteomes" id="UP000001578">
    <property type="component" value="Chromosome"/>
</dbReference>
<keyword evidence="4" id="KW-0456">Lyase</keyword>
<dbReference type="CDD" id="cd00609">
    <property type="entry name" value="AAT_like"/>
    <property type="match status" value="1"/>
</dbReference>
<dbReference type="AlphaFoldDB" id="A4ISC4"/>
<protein>
    <recommendedName>
        <fullName evidence="2">cysteine-S-conjugate beta-lyase</fullName>
        <ecNumber evidence="2">4.4.1.13</ecNumber>
    </recommendedName>
</protein>
<dbReference type="EC" id="4.4.1.13" evidence="2"/>
<dbReference type="eggNOG" id="COG1168">
    <property type="taxonomic scope" value="Bacteria"/>
</dbReference>
<evidence type="ECO:0000256" key="1">
    <source>
        <dbReference type="ARBA" id="ARBA00001933"/>
    </source>
</evidence>
<dbReference type="HOGENOM" id="CLU_017584_15_0_9"/>
<gene>
    <name evidence="7" type="ordered locus">GTNG_2883</name>
</gene>
<dbReference type="InterPro" id="IPR027619">
    <property type="entry name" value="C-S_lyase_PatB-like"/>
</dbReference>
<dbReference type="Gene3D" id="3.40.640.10">
    <property type="entry name" value="Type I PLP-dependent aspartate aminotransferase-like (Major domain)"/>
    <property type="match status" value="1"/>
</dbReference>
<dbReference type="GO" id="GO:0008483">
    <property type="term" value="F:transaminase activity"/>
    <property type="evidence" value="ECO:0007669"/>
    <property type="project" value="UniProtKB-KW"/>
</dbReference>
<dbReference type="NCBIfam" id="TIGR04350">
    <property type="entry name" value="C_S_lyase_PatB"/>
    <property type="match status" value="1"/>
</dbReference>
<reference evidence="7 8" key="1">
    <citation type="journal article" date="2007" name="Proc. Natl. Acad. Sci. U.S.A.">
        <title>Genome and proteome of long-chain alkane degrading Geobacillus thermodenitrificans NG80-2 isolated from a deep-subsurface oil reservoir.</title>
        <authorList>
            <person name="Feng L."/>
            <person name="Wang W."/>
            <person name="Cheng J."/>
            <person name="Ren Y."/>
            <person name="Zhao G."/>
            <person name="Gao C."/>
            <person name="Tang Y."/>
            <person name="Liu X."/>
            <person name="Han W."/>
            <person name="Peng X."/>
            <person name="Liu R."/>
            <person name="Wang L."/>
        </authorList>
    </citation>
    <scope>NUCLEOTIDE SEQUENCE [LARGE SCALE GENOMIC DNA]</scope>
    <source>
        <strain evidence="7 8">NG80-2</strain>
    </source>
</reference>
<sequence length="453" mass="51269">MIYGLKHVNRFYLVRVISVAERIPGANGLKKQPVQLLSVHAPPSTFFLDWDIPIISHRPEKKKGEDTMFSFDQVIDRRGTQSVKWDDVERLFGHKDVWPMWVADMDFPAPKAVQEALQARIEHGIFGYTVIPDSLKEAVGEWLKRRHEWEIDPAWLVFAHGVVPAVAAAIEAFSEPGDRVVVFSPVYRPLFDLVRRHDRTLVLSPLRLTEDNYVIDWDDLERKLPGAKLLILCHPHNPGGKVWTKEELERLGELCFNHGVFVLSDEIHADLTFPPYRHIPFASLHPELAAQSATFRAPTKTFNLAGLQAAEAIIPDESRRRAFRRVQQRQGFFTLNAFAIAGAEAAYRHGEAWLDALLAYLQQNIDTTIAHLAAELPILRPIRPQATYLVWIDGRGLGLSEAELKKQLLEKGKIAVEFGSKFGAEGSGFLRLNVACPRSTLEEGLRRLVLALR</sequence>
<feature type="domain" description="Aminotransferase class I/classII large" evidence="6">
    <location>
        <begin position="108"/>
        <end position="448"/>
    </location>
</feature>
<name>A4ISC4_GEOTN</name>
<dbReference type="InterPro" id="IPR015424">
    <property type="entry name" value="PyrdxlP-dep_Trfase"/>
</dbReference>
<comment type="cofactor">
    <cofactor evidence="1">
        <name>pyridoxal 5'-phosphate</name>
        <dbReference type="ChEBI" id="CHEBI:597326"/>
    </cofactor>
</comment>
<keyword evidence="3" id="KW-0663">Pyridoxal phosphate</keyword>
<keyword evidence="7" id="KW-0808">Transferase</keyword>
<dbReference type="EMBL" id="CP000557">
    <property type="protein sequence ID" value="ABO68228.1"/>
    <property type="molecule type" value="Genomic_DNA"/>
</dbReference>
<evidence type="ECO:0000313" key="8">
    <source>
        <dbReference type="Proteomes" id="UP000001578"/>
    </source>
</evidence>
<comment type="similarity">
    <text evidence="5">Belongs to the class-II pyridoxal-phosphate-dependent aminotransferase family. MalY/PatB cystathionine beta-lyase subfamily.</text>
</comment>
<dbReference type="Pfam" id="PF00155">
    <property type="entry name" value="Aminotran_1_2"/>
    <property type="match status" value="1"/>
</dbReference>